<protein>
    <submittedName>
        <fullName evidence="1">Uncharacterized protein</fullName>
    </submittedName>
</protein>
<gene>
    <name evidence="1" type="ORF">Cco03nite_69140</name>
</gene>
<dbReference type="EMBL" id="BONI01000082">
    <property type="protein sequence ID" value="GIG10214.1"/>
    <property type="molecule type" value="Genomic_DNA"/>
</dbReference>
<dbReference type="Pfam" id="PF12691">
    <property type="entry name" value="Phage_tail_terminator_6"/>
    <property type="match status" value="1"/>
</dbReference>
<dbReference type="AlphaFoldDB" id="A0A8J3L2L8"/>
<evidence type="ECO:0000313" key="1">
    <source>
        <dbReference type="EMBL" id="GIG10214.1"/>
    </source>
</evidence>
<dbReference type="Proteomes" id="UP000630887">
    <property type="component" value="Unassembled WGS sequence"/>
</dbReference>
<accession>A0A8J3L2L8</accession>
<comment type="caution">
    <text evidence="1">The sequence shown here is derived from an EMBL/GenBank/DDBJ whole genome shotgun (WGS) entry which is preliminary data.</text>
</comment>
<sequence length="149" mass="16503">MATGDGFTSRLLVGLAQHLHAAGVATYRATGAYQTNEIGIFFRKIPQSPDRFVSLAEYPLGTTLQGMADHLTGVQIRLRGTTDPRVCDDLADAIFDELDGLTGARWGEIPIVQMWRQSYTPLGEDGNGRWERSENFYVHAMRPTSNNTD</sequence>
<dbReference type="InterPro" id="IPR024411">
    <property type="entry name" value="Tail_terminator_phage"/>
</dbReference>
<organism evidence="1 2">
    <name type="scientific">Catellatospora coxensis</name>
    <dbReference type="NCBI Taxonomy" id="310354"/>
    <lineage>
        <taxon>Bacteria</taxon>
        <taxon>Bacillati</taxon>
        <taxon>Actinomycetota</taxon>
        <taxon>Actinomycetes</taxon>
        <taxon>Micromonosporales</taxon>
        <taxon>Micromonosporaceae</taxon>
        <taxon>Catellatospora</taxon>
    </lineage>
</organism>
<dbReference type="RefSeq" id="WP_203698061.1">
    <property type="nucleotide sequence ID" value="NZ_BAAALC010000003.1"/>
</dbReference>
<proteinExistence type="predicted"/>
<evidence type="ECO:0000313" key="2">
    <source>
        <dbReference type="Proteomes" id="UP000630887"/>
    </source>
</evidence>
<keyword evidence="2" id="KW-1185">Reference proteome</keyword>
<reference evidence="1 2" key="1">
    <citation type="submission" date="2021-01" db="EMBL/GenBank/DDBJ databases">
        <title>Whole genome shotgun sequence of Catellatospora coxensis NBRC 107359.</title>
        <authorList>
            <person name="Komaki H."/>
            <person name="Tamura T."/>
        </authorList>
    </citation>
    <scope>NUCLEOTIDE SEQUENCE [LARGE SCALE GENOMIC DNA]</scope>
    <source>
        <strain evidence="1 2">NBRC 107359</strain>
    </source>
</reference>
<name>A0A8J3L2L8_9ACTN</name>